<reference evidence="1" key="1">
    <citation type="submission" date="2023-06" db="EMBL/GenBank/DDBJ databases">
        <authorList>
            <consortium name="Lawrence Berkeley National Laboratory"/>
            <person name="Ahrendt S."/>
            <person name="Sahu N."/>
            <person name="Indic B."/>
            <person name="Wong-Bajracharya J."/>
            <person name="Merenyi Z."/>
            <person name="Ke H.-M."/>
            <person name="Monk M."/>
            <person name="Kocsube S."/>
            <person name="Drula E."/>
            <person name="Lipzen A."/>
            <person name="Balint B."/>
            <person name="Henrissat B."/>
            <person name="Andreopoulos B."/>
            <person name="Martin F.M."/>
            <person name="Harder C.B."/>
            <person name="Rigling D."/>
            <person name="Ford K.L."/>
            <person name="Foster G.D."/>
            <person name="Pangilinan J."/>
            <person name="Papanicolaou A."/>
            <person name="Barry K."/>
            <person name="LaButti K."/>
            <person name="Viragh M."/>
            <person name="Koriabine M."/>
            <person name="Yan M."/>
            <person name="Riley R."/>
            <person name="Champramary S."/>
            <person name="Plett K.L."/>
            <person name="Tsai I.J."/>
            <person name="Slot J."/>
            <person name="Sipos G."/>
            <person name="Plett J."/>
            <person name="Nagy L.G."/>
            <person name="Grigoriev I.V."/>
        </authorList>
    </citation>
    <scope>NUCLEOTIDE SEQUENCE</scope>
    <source>
        <strain evidence="1">FPL87.14</strain>
    </source>
</reference>
<protein>
    <submittedName>
        <fullName evidence="1">Uncharacterized protein</fullName>
    </submittedName>
</protein>
<comment type="caution">
    <text evidence="1">The sequence shown here is derived from an EMBL/GenBank/DDBJ whole genome shotgun (WGS) entry which is preliminary data.</text>
</comment>
<name>A0AA39MKN7_9AGAR</name>
<gene>
    <name evidence="1" type="ORF">EV421DRAFT_1739129</name>
</gene>
<dbReference type="AlphaFoldDB" id="A0AA39MKN7"/>
<keyword evidence="2" id="KW-1185">Reference proteome</keyword>
<sequence length="152" mass="16777">MMQSVLGTQLTKTSLQLSRSCAHLSPQGFDQGVIDSDDEACGDAAWVSETGCPIVCGHGRGVGGSLSIQTRNDKGLGGHFERVVERALVPEEQHYKRIIPWEGVTLELYTIGTFDSYLQQRFKGESKWEGIEHTDTWEPFECGEGGLNVMTR</sequence>
<dbReference type="Proteomes" id="UP001175226">
    <property type="component" value="Unassembled WGS sequence"/>
</dbReference>
<organism evidence="1 2">
    <name type="scientific">Armillaria borealis</name>
    <dbReference type="NCBI Taxonomy" id="47425"/>
    <lineage>
        <taxon>Eukaryota</taxon>
        <taxon>Fungi</taxon>
        <taxon>Dikarya</taxon>
        <taxon>Basidiomycota</taxon>
        <taxon>Agaricomycotina</taxon>
        <taxon>Agaricomycetes</taxon>
        <taxon>Agaricomycetidae</taxon>
        <taxon>Agaricales</taxon>
        <taxon>Marasmiineae</taxon>
        <taxon>Physalacriaceae</taxon>
        <taxon>Armillaria</taxon>
    </lineage>
</organism>
<evidence type="ECO:0000313" key="2">
    <source>
        <dbReference type="Proteomes" id="UP001175226"/>
    </source>
</evidence>
<proteinExistence type="predicted"/>
<dbReference type="EMBL" id="JAUEPT010000049">
    <property type="protein sequence ID" value="KAK0437418.1"/>
    <property type="molecule type" value="Genomic_DNA"/>
</dbReference>
<evidence type="ECO:0000313" key="1">
    <source>
        <dbReference type="EMBL" id="KAK0437418.1"/>
    </source>
</evidence>
<accession>A0AA39MKN7</accession>